<reference evidence="5 6" key="1">
    <citation type="journal article" date="2016" name="Nat. Commun.">
        <title>Thousands of microbial genomes shed light on interconnected biogeochemical processes in an aquifer system.</title>
        <authorList>
            <person name="Anantharaman K."/>
            <person name="Brown C.T."/>
            <person name="Hug L.A."/>
            <person name="Sharon I."/>
            <person name="Castelle C.J."/>
            <person name="Probst A.J."/>
            <person name="Thomas B.C."/>
            <person name="Singh A."/>
            <person name="Wilkins M.J."/>
            <person name="Karaoz U."/>
            <person name="Brodie E.L."/>
            <person name="Williams K.H."/>
            <person name="Hubbard S.S."/>
            <person name="Banfield J.F."/>
        </authorList>
    </citation>
    <scope>NUCLEOTIDE SEQUENCE [LARGE SCALE GENOMIC DNA]</scope>
</reference>
<dbReference type="CDD" id="cd09883">
    <property type="entry name" value="PIN_VapC_PhoHL-ATPase"/>
    <property type="match status" value="1"/>
</dbReference>
<dbReference type="SMART" id="SM00670">
    <property type="entry name" value="PINc"/>
    <property type="match status" value="1"/>
</dbReference>
<feature type="domain" description="PIN" evidence="4">
    <location>
        <begin position="2"/>
        <end position="132"/>
    </location>
</feature>
<sequence length="433" mass="48493">MKTFVLDTNVLVHDPRSIFKFRDNEVVIPIMVLEELDSLKTRQDGAGQDARIAMRFLDEIKNKGEIFDGVVVNDEGGKIRIELKYHDCKTMPAAFDPTKADNKILSVASGLKQSKGTDGPVIMVSKDINVRVKAESLGIKAEDYESDKVDVHELFRGFEVVYVSKETIETFYREGHLKLPEKKFYPNQCILLKVESTGQSALCKFYQQQEQLIPLYHIGAKPWGLSARNLEQRFALELLLSDEIKLVSLVGKAGTGKTLLALAAGLQKVVEERIYSKLLVARPIVPMGKDIGFLPGGKIDKLENWMHPITDNLDFLSAAGGKDNYKYFIDQGLIEVEALTFIRGRSMPNIYFIIDEAQNLTQHEVKTIITRAGEGSKIILTGDPYQIDNHYLDESSNGLSIVSEKFKKENIAGHITLTKGERSMLATRAAELL</sequence>
<dbReference type="InterPro" id="IPR029060">
    <property type="entry name" value="PIN-like_dom_sf"/>
</dbReference>
<dbReference type="GO" id="GO:0005829">
    <property type="term" value="C:cytosol"/>
    <property type="evidence" value="ECO:0007669"/>
    <property type="project" value="TreeGrafter"/>
</dbReference>
<dbReference type="PANTHER" id="PTHR30473">
    <property type="entry name" value="PROTEIN PHOH"/>
    <property type="match status" value="1"/>
</dbReference>
<dbReference type="InterPro" id="IPR002716">
    <property type="entry name" value="PIN_dom"/>
</dbReference>
<evidence type="ECO:0000259" key="4">
    <source>
        <dbReference type="SMART" id="SM00670"/>
    </source>
</evidence>
<evidence type="ECO:0000313" key="5">
    <source>
        <dbReference type="EMBL" id="OGM03086.1"/>
    </source>
</evidence>
<dbReference type="AlphaFoldDB" id="A0A1F7WJT6"/>
<dbReference type="Gene3D" id="3.40.50.1010">
    <property type="entry name" value="5'-nuclease"/>
    <property type="match status" value="1"/>
</dbReference>
<dbReference type="Proteomes" id="UP000178735">
    <property type="component" value="Unassembled WGS sequence"/>
</dbReference>
<evidence type="ECO:0000256" key="2">
    <source>
        <dbReference type="ARBA" id="ARBA00022840"/>
    </source>
</evidence>
<evidence type="ECO:0000313" key="6">
    <source>
        <dbReference type="Proteomes" id="UP000178735"/>
    </source>
</evidence>
<dbReference type="Gene3D" id="3.40.50.300">
    <property type="entry name" value="P-loop containing nucleotide triphosphate hydrolases"/>
    <property type="match status" value="1"/>
</dbReference>
<comment type="similarity">
    <text evidence="3">In the N-terminal section; belongs to the PINc/VapC protein family.</text>
</comment>
<protein>
    <submittedName>
        <fullName evidence="5">Phosphate starvation-inducible protein PhoH</fullName>
    </submittedName>
</protein>
<dbReference type="PANTHER" id="PTHR30473:SF2">
    <property type="entry name" value="PIN DOMAIN-CONTAINING PROTEIN"/>
    <property type="match status" value="1"/>
</dbReference>
<keyword evidence="2" id="KW-0067">ATP-binding</keyword>
<dbReference type="InterPro" id="IPR051451">
    <property type="entry name" value="PhoH2-like"/>
</dbReference>
<dbReference type="SUPFAM" id="SSF52540">
    <property type="entry name" value="P-loop containing nucleoside triphosphate hydrolases"/>
    <property type="match status" value="1"/>
</dbReference>
<keyword evidence="1" id="KW-0547">Nucleotide-binding</keyword>
<dbReference type="GO" id="GO:0005524">
    <property type="term" value="F:ATP binding"/>
    <property type="evidence" value="ECO:0007669"/>
    <property type="project" value="UniProtKB-KW"/>
</dbReference>
<dbReference type="InterPro" id="IPR027417">
    <property type="entry name" value="P-loop_NTPase"/>
</dbReference>
<evidence type="ECO:0000256" key="3">
    <source>
        <dbReference type="ARBA" id="ARBA00046345"/>
    </source>
</evidence>
<dbReference type="FunFam" id="3.40.50.300:FF:000013">
    <property type="entry name" value="PhoH family ATPase"/>
    <property type="match status" value="1"/>
</dbReference>
<name>A0A1F7WJT6_9BACT</name>
<dbReference type="EMBL" id="MGFH01000188">
    <property type="protein sequence ID" value="OGM03086.1"/>
    <property type="molecule type" value="Genomic_DNA"/>
</dbReference>
<dbReference type="Pfam" id="PF02562">
    <property type="entry name" value="PhoH"/>
    <property type="match status" value="1"/>
</dbReference>
<dbReference type="SUPFAM" id="SSF88723">
    <property type="entry name" value="PIN domain-like"/>
    <property type="match status" value="1"/>
</dbReference>
<dbReference type="InterPro" id="IPR003714">
    <property type="entry name" value="PhoH"/>
</dbReference>
<proteinExistence type="inferred from homology"/>
<evidence type="ECO:0000256" key="1">
    <source>
        <dbReference type="ARBA" id="ARBA00022741"/>
    </source>
</evidence>
<dbReference type="Pfam" id="PF13638">
    <property type="entry name" value="PIN_4"/>
    <property type="match status" value="1"/>
</dbReference>
<organism evidence="5 6">
    <name type="scientific">Candidatus Wallbacteria bacterium GWC2_49_35</name>
    <dbReference type="NCBI Taxonomy" id="1817813"/>
    <lineage>
        <taxon>Bacteria</taxon>
        <taxon>Candidatus Walliibacteriota</taxon>
    </lineage>
</organism>
<dbReference type="STRING" id="1817813.A2008_05055"/>
<comment type="caution">
    <text evidence="5">The sequence shown here is derived from an EMBL/GenBank/DDBJ whole genome shotgun (WGS) entry which is preliminary data.</text>
</comment>
<accession>A0A1F7WJT6</accession>
<gene>
    <name evidence="5" type="ORF">A2008_05055</name>
</gene>